<sequence length="338" mass="39137">MIQLLDHEPALVHARNEDRETSLMVATTYSGIPKAIEMMKLLIENGAKLGSHDRLRRQTLIYACTHNADLRIIEALLDWNEFRGGTKFNWHDRDSLGQTALTITSKLANTAVTTFLLDKIDIVTYAKHNHPFKILKEAIDSGNEKHALVIALHGKIQSSIEEPEITRHKGSGFPEFPWTISTCTEAAIDQGMIDLVQVMNQLNRRKVSRAVWYSIYKRVIHVDGNDILSTIPRVLVTIGRYFTDVWRWKQVGELCLVRYGHNKADLEGNLRLFSSFPDEVFHRIVAFVVPPAFKHPIDFEERWCHCYNMRESGECRWHDCYEAKRTDYDRHFNYRGTL</sequence>
<dbReference type="SUPFAM" id="SSF48403">
    <property type="entry name" value="Ankyrin repeat"/>
    <property type="match status" value="1"/>
</dbReference>
<name>A0A225X644_9STRA</name>
<dbReference type="OrthoDB" id="141492at2759"/>
<keyword evidence="2" id="KW-1185">Reference proteome</keyword>
<dbReference type="InterPro" id="IPR036770">
    <property type="entry name" value="Ankyrin_rpt-contain_sf"/>
</dbReference>
<dbReference type="AlphaFoldDB" id="A0A225X644"/>
<dbReference type="EMBL" id="NBNE01000004">
    <property type="protein sequence ID" value="OWZ24710.1"/>
    <property type="molecule type" value="Genomic_DNA"/>
</dbReference>
<gene>
    <name evidence="1" type="ORF">PHMEG_000142</name>
</gene>
<accession>A0A225X644</accession>
<protein>
    <submittedName>
        <fullName evidence="1">Uncharacterized protein</fullName>
    </submittedName>
</protein>
<comment type="caution">
    <text evidence="1">The sequence shown here is derived from an EMBL/GenBank/DDBJ whole genome shotgun (WGS) entry which is preliminary data.</text>
</comment>
<organism evidence="1 2">
    <name type="scientific">Phytophthora megakarya</name>
    <dbReference type="NCBI Taxonomy" id="4795"/>
    <lineage>
        <taxon>Eukaryota</taxon>
        <taxon>Sar</taxon>
        <taxon>Stramenopiles</taxon>
        <taxon>Oomycota</taxon>
        <taxon>Peronosporomycetes</taxon>
        <taxon>Peronosporales</taxon>
        <taxon>Peronosporaceae</taxon>
        <taxon>Phytophthora</taxon>
    </lineage>
</organism>
<dbReference type="Proteomes" id="UP000198211">
    <property type="component" value="Unassembled WGS sequence"/>
</dbReference>
<reference evidence="2" key="1">
    <citation type="submission" date="2017-03" db="EMBL/GenBank/DDBJ databases">
        <title>Phytopthora megakarya and P. palmivora, two closely related causual agents of cacao black pod achieved similar genome size and gene model numbers by different mechanisms.</title>
        <authorList>
            <person name="Ali S."/>
            <person name="Shao J."/>
            <person name="Larry D.J."/>
            <person name="Kronmiller B."/>
            <person name="Shen D."/>
            <person name="Strem M.D."/>
            <person name="Melnick R.L."/>
            <person name="Guiltinan M.J."/>
            <person name="Tyler B.M."/>
            <person name="Meinhardt L.W."/>
            <person name="Bailey B.A."/>
        </authorList>
    </citation>
    <scope>NUCLEOTIDE SEQUENCE [LARGE SCALE GENOMIC DNA]</scope>
    <source>
        <strain evidence="2">zdho120</strain>
    </source>
</reference>
<evidence type="ECO:0000313" key="1">
    <source>
        <dbReference type="EMBL" id="OWZ24710.1"/>
    </source>
</evidence>
<evidence type="ECO:0000313" key="2">
    <source>
        <dbReference type="Proteomes" id="UP000198211"/>
    </source>
</evidence>
<dbReference type="Gene3D" id="1.25.40.20">
    <property type="entry name" value="Ankyrin repeat-containing domain"/>
    <property type="match status" value="1"/>
</dbReference>
<proteinExistence type="predicted"/>